<dbReference type="RefSeq" id="WP_212545160.1">
    <property type="nucleotide sequence ID" value="NZ_JAGYHF010000007.1"/>
</dbReference>
<feature type="region of interest" description="Disordered" evidence="1">
    <location>
        <begin position="1564"/>
        <end position="1584"/>
    </location>
</feature>
<comment type="caution">
    <text evidence="2">The sequence shown here is derived from an EMBL/GenBank/DDBJ whole genome shotgun (WGS) entry which is preliminary data.</text>
</comment>
<organism evidence="2 3">
    <name type="scientific">Pseudomonas rustica</name>
    <dbReference type="NCBI Taxonomy" id="2827099"/>
    <lineage>
        <taxon>Bacteria</taxon>
        <taxon>Pseudomonadati</taxon>
        <taxon>Pseudomonadota</taxon>
        <taxon>Gammaproteobacteria</taxon>
        <taxon>Pseudomonadales</taxon>
        <taxon>Pseudomonadaceae</taxon>
        <taxon>Pseudomonas</taxon>
    </lineage>
</organism>
<dbReference type="Proteomes" id="UP000676035">
    <property type="component" value="Unassembled WGS sequence"/>
</dbReference>
<evidence type="ECO:0000313" key="2">
    <source>
        <dbReference type="EMBL" id="MBS4079541.1"/>
    </source>
</evidence>
<gene>
    <name evidence="2" type="ORF">KFS80_14725</name>
</gene>
<reference evidence="2 3" key="1">
    <citation type="submission" date="2021-04" db="EMBL/GenBank/DDBJ databases">
        <title>Pseudomonas rustica sp. nov. isolated from raw milk.</title>
        <authorList>
            <person name="Fiedler G."/>
            <person name="Gieschler S."/>
            <person name="Kabisch J."/>
            <person name="Grimmler C."/>
            <person name="Brinks E."/>
            <person name="Wagner N."/>
            <person name="Hetzer B."/>
            <person name="Franz C.M.A.P."/>
            <person name="Boehnlein C."/>
        </authorList>
    </citation>
    <scope>NUCLEOTIDE SEQUENCE [LARGE SCALE GENOMIC DNA]</scope>
    <source>
        <strain evidence="2 3">MBT-4</strain>
    </source>
</reference>
<proteinExistence type="predicted"/>
<name>A0ABS5MYZ8_9PSED</name>
<accession>A0ABS5MYZ8</accession>
<sequence>MLTPNLPDADTLILDQLDIPGKTGPVSESPKVWGLNIAAALGNFPRQGLLCRAGPWTSMGIGDQIKVFWNKDVEVLQKTVGPADVNTTLQMFVPSARIPEGRAVGYYSVKRLGQTWETSEDLQVLVKLTRPGGHDDNNDPGHSKLIMHLPQDILDGGIDKDNVAAGVPVAIESYPDIAAGDVIQVSWGGVFVLSAPLTQDQADGKVPLVVHVSEAVIREAGDSDGVGLSVAFEVYDKVDNRSEDWSAAQRVVVAIDASRLEAPILKEAQSNVLDIDQLGDANGTAQVWVTTGGSFQPGDTPIIRVKGTPVEGLPIDVEFTGEPLTSVPTTAEIPIANAVLRQMAKSQIALSYRLKKASGAPDMPSKSQFISAIGAIKRLAAPKALDAVSGALDPTLKQVRIEIQFDASFADGQAIKLFWLGTRPELTPYLPELPLYPLTAGDISAGKPLLIPIDGAHLTPINGGKLELYYQLLIEDAALGAMNHVNATHAIRESIHADILQIGEPRLELPEPVVAGVIDGALPGDTAGTTLTVNYLNTVKNDEVIYEWIGSKTGTKTDGITLSSLTEGKPVPFRIDAEFISGNNGGTVLAKYLIKRAAGGTSYSNALEFRVGNALENPLPIARLPQATGSGASVTLAPLDAQTGAKVIVAYAGMNDGHSIQLTMVGKPGAGSPNIPAKLGSSSGSIEFLIEPDAIAANIGNGSTTFTLTYEVTLGSNKIPSLPLTVTMTPLPATELDKLSILQADGVELDLSKVTTGATVRAGVWAFIKSGQPVWLTLKGKNAQGGEHNHVVWKVPGAAVNQTWINGGKYDQPVPYTYFKDLAHGTELELHFKAALTSSQVEADAIVAPVKRYRVKAVEDVKPVIGSVIDSKGVAIPQNGLTVDSSVKVGGTATPHQTILIYNNSVSTGGFATADAQGKWERDLIGLAQGDCNLTAVAQYGSNPVSVIWKIIVTPMVTPTITSIKDSKGAEIPHGGTTIDTSVTITGTASKGQKVDVKDGTISKDKPPANPVTGIWTLTVSGLSIAAHSFTAKAEYGTGAVSAARTFNVAALVTPVITSVLDSKGIAIPQNGLTVDSSVKVSGTATPHQTILIYNNSVSTGGFATADAQGKWERDLVGLAQGDCNLTAVAQYGSNPVSVIWKIIVTPMVTPTITSIKDSKGVEIPHGGTTIDTSVTITGTASKGQKVDVRDGTIPKDKPIANPVTGIWTLTVSGLSIAAHSFTAKAEYGAGPVSAARTLTVAALATPTITSVKDPYGKEVPNGSTITNDSVTLTGTATAGLEVNIFDGATPKGTAAVNASGVWTRGVGGLVNGLHSLTAKGIYGSNPESAARTFVVAHALVPAITSVKDSKGIDIPQNGTTVDTTVTLTGTGTANRAVDIYDGTTLKDSAPINAQGIWIYTATGLTVAAHAFKAKAKYGSETESAVRTFTVAAATVPVITSVLDSKGIAIPQNGLTVESSVKVGGTATPHQTILIYNNSVSTGGFATADAQGKWERDLVGLAQGECNLTAVAQYGSNPVSVIWKIIVTPMVTPTITSIKDSKGVEIPPGGSTFDTSVTITGTASKGQKVDVRDGSASKGKPPVDPTTGVWTLKVSGLSVSEHSITAKAMYGTESQSSARIFTVAHAVLLENFDELQAQHYQSGQTLELRHIRITPLFSPPDQHHASMIEIINRSPAMKGMAYYMQTRSTPTLESAECVVDIKVPCSKISFWLCRASTDKSDRIHITYTYGNGSKKQETLTISPTPTKIEFSESRINRVTFKSVTIDIDARLGFVLDSIELTR</sequence>
<evidence type="ECO:0008006" key="4">
    <source>
        <dbReference type="Google" id="ProtNLM"/>
    </source>
</evidence>
<dbReference type="EMBL" id="JAGYHF010000007">
    <property type="protein sequence ID" value="MBS4079541.1"/>
    <property type="molecule type" value="Genomic_DNA"/>
</dbReference>
<evidence type="ECO:0000313" key="3">
    <source>
        <dbReference type="Proteomes" id="UP000676035"/>
    </source>
</evidence>
<keyword evidence="3" id="KW-1185">Reference proteome</keyword>
<evidence type="ECO:0000256" key="1">
    <source>
        <dbReference type="SAM" id="MobiDB-lite"/>
    </source>
</evidence>
<dbReference type="InterPro" id="IPR013783">
    <property type="entry name" value="Ig-like_fold"/>
</dbReference>
<protein>
    <recommendedName>
        <fullName evidence="4">Ig-like domain (Group 3)</fullName>
    </recommendedName>
</protein>
<dbReference type="Gene3D" id="2.60.40.10">
    <property type="entry name" value="Immunoglobulins"/>
    <property type="match status" value="4"/>
</dbReference>